<dbReference type="SUPFAM" id="SSF117074">
    <property type="entry name" value="Hypothetical protein PA1324"/>
    <property type="match status" value="1"/>
</dbReference>
<comment type="caution">
    <text evidence="2">The sequence shown here is derived from an EMBL/GenBank/DDBJ whole genome shotgun (WGS) entry which is preliminary data.</text>
</comment>
<feature type="signal peptide" evidence="1">
    <location>
        <begin position="1"/>
        <end position="16"/>
    </location>
</feature>
<evidence type="ECO:0000313" key="3">
    <source>
        <dbReference type="Proteomes" id="UP000321827"/>
    </source>
</evidence>
<proteinExistence type="predicted"/>
<protein>
    <recommendedName>
        <fullName evidence="4">SD-repeat containing protein B domain-containing protein</fullName>
    </recommendedName>
</protein>
<reference evidence="2 3" key="1">
    <citation type="submission" date="2019-07" db="EMBL/GenBank/DDBJ databases">
        <title>Whole genome shotgun sequence of Oceanithermus desulfurans NBRC 100063.</title>
        <authorList>
            <person name="Hosoyama A."/>
            <person name="Uohara A."/>
            <person name="Ohji S."/>
            <person name="Ichikawa N."/>
        </authorList>
    </citation>
    <scope>NUCLEOTIDE SEQUENCE [LARGE SCALE GENOMIC DNA]</scope>
    <source>
        <strain evidence="2 3">NBRC 100063</strain>
    </source>
</reference>
<gene>
    <name evidence="2" type="ORF">ODE01S_01700</name>
</gene>
<evidence type="ECO:0000313" key="2">
    <source>
        <dbReference type="EMBL" id="GEM88736.1"/>
    </source>
</evidence>
<dbReference type="Gene3D" id="2.60.40.10">
    <property type="entry name" value="Immunoglobulins"/>
    <property type="match status" value="2"/>
</dbReference>
<keyword evidence="1" id="KW-0732">Signal</keyword>
<sequence>MRYWAACLLLLGAAWASGVAIQPAPGTQVGPGAYATLLFTLSGEGEVRPEVVAPAGWPALPLPSRLRLGERTLVAVTLRVPELTPAGSVHPVKLRIWDGERLLAEAATDVTVLPKADFILYPEDKQEARMGEPVAYRITVINRGNLRDRITLEAEANTGEAYLRPTVLELDPGEEGRAVLTLQIGDGRRVSPGYTMITWVRARSGFGGLERKVRVTTRWLDPYALGAGGPDPTLRVSLSGSVGVGTTLEAGRFAPPVFRYSVRPSLSGRLSDFVETSLSTSAFGGRSPRWWPEAPSGLALGLKGPRWDAAFSATTTGMGLRTGFKTEGWRYGVGLNGRYDLDAGGFSVSAVSTRRSLKLQLNASVEAAQGSRQDRFSVDYSRVLNRSLSLRLGGRLNGILAGGYTLIGTARQGLLWQGTRFSVLQSLSASPQLGLYTLTLTGGTRSVYPLGVRGTAHLQQRPEGLGWKASSSVFATPLPRTSLRVTTTLEQAARQPFEFSLNPSLAVRPPNLAGVRSSFSVGYKLRYVPADGATHQTATLSARLGYGNFGLSGSGTYTLVGPRGYGAQLSVRWRPWPLTVLRAKYAVKLADAYSETVGFGWQQYWGAGFASEVDYEHGEDDRLSFYLAQKSLMGSPVGLLVGYAVRDPDGLGRGAESLTHRFSVQLGYNFTWQFPTPEPVVNAFGGRKVGFVRGVAFIDRNLNGLRDEGEPSVPGLTVHLGGASAETDESGRYALEARPGVHTPQLEGLPATLDLYRPTELRVEEGRRYRLDLPLAPTTQVLLVLFHDVNRNGVQDEGERGIPYGGVRLVGPSTRSFRTDERGRALATGLLPGVYQVEPDPDLLPPRFQATAPPTRVELQPGKSERVLRLGAAPPPKQVRTTYNPGKLTVFATLPSPIVAAGAEFEVRALAQGDPDQVWLELDGVSYPMERRENGTYTVRVRMPPSTPTGPLMLKVRAARAAQVVDTVAVATVVRRPLYELDPLKFQVGQPRRLELTLLFRAASVRLVIGEGDGVEFTSEDGYRWVAEWTPERAGAFAAYVVADGETLSQSRITVLPASTGER</sequence>
<dbReference type="InterPro" id="IPR013783">
    <property type="entry name" value="Ig-like_fold"/>
</dbReference>
<dbReference type="EMBL" id="BJXN01000001">
    <property type="protein sequence ID" value="GEM88736.1"/>
    <property type="molecule type" value="Genomic_DNA"/>
</dbReference>
<evidence type="ECO:0000256" key="1">
    <source>
        <dbReference type="SAM" id="SignalP"/>
    </source>
</evidence>
<evidence type="ECO:0008006" key="4">
    <source>
        <dbReference type="Google" id="ProtNLM"/>
    </source>
</evidence>
<dbReference type="Proteomes" id="UP000321827">
    <property type="component" value="Unassembled WGS sequence"/>
</dbReference>
<accession>A0A511RIS7</accession>
<dbReference type="RefSeq" id="WP_147144863.1">
    <property type="nucleotide sequence ID" value="NZ_BJXN01000001.1"/>
</dbReference>
<name>A0A511RIS7_9DEIN</name>
<dbReference type="AlphaFoldDB" id="A0A511RIS7"/>
<organism evidence="2 3">
    <name type="scientific">Oceanithermus desulfurans NBRC 100063</name>
    <dbReference type="NCBI Taxonomy" id="1227550"/>
    <lineage>
        <taxon>Bacteria</taxon>
        <taxon>Thermotogati</taxon>
        <taxon>Deinococcota</taxon>
        <taxon>Deinococci</taxon>
        <taxon>Thermales</taxon>
        <taxon>Thermaceae</taxon>
        <taxon>Oceanithermus</taxon>
    </lineage>
</organism>
<feature type="chain" id="PRO_5021918377" description="SD-repeat containing protein B domain-containing protein" evidence="1">
    <location>
        <begin position="17"/>
        <end position="1063"/>
    </location>
</feature>
<dbReference type="OrthoDB" id="9784378at2"/>